<protein>
    <submittedName>
        <fullName evidence="2">Uncharacterized protein</fullName>
    </submittedName>
</protein>
<keyword evidence="1" id="KW-0472">Membrane</keyword>
<accession>A0A382JS69</accession>
<feature type="transmembrane region" description="Helical" evidence="1">
    <location>
        <begin position="116"/>
        <end position="137"/>
    </location>
</feature>
<keyword evidence="1" id="KW-0812">Transmembrane</keyword>
<dbReference type="AlphaFoldDB" id="A0A382JS69"/>
<sequence length="147" mass="16305">MLLLSLYYLRIRASILVALLITLLNERYEMELSERNKLVIARVENFNYILRTAMFVLLGTLALGIFAEGNAHIWALSATIIGAALYGMLAGNTALNDMAALRDDMDEETKNTNYGVSVLSAPLPVFRVILLLVYLVIAATQLMMLHG</sequence>
<feature type="transmembrane region" description="Helical" evidence="1">
    <location>
        <begin position="6"/>
        <end position="25"/>
    </location>
</feature>
<feature type="transmembrane region" description="Helical" evidence="1">
    <location>
        <begin position="46"/>
        <end position="67"/>
    </location>
</feature>
<evidence type="ECO:0000313" key="2">
    <source>
        <dbReference type="EMBL" id="SVC14698.1"/>
    </source>
</evidence>
<reference evidence="2" key="1">
    <citation type="submission" date="2018-05" db="EMBL/GenBank/DDBJ databases">
        <authorList>
            <person name="Lanie J.A."/>
            <person name="Ng W.-L."/>
            <person name="Kazmierczak K.M."/>
            <person name="Andrzejewski T.M."/>
            <person name="Davidsen T.M."/>
            <person name="Wayne K.J."/>
            <person name="Tettelin H."/>
            <person name="Glass J.I."/>
            <person name="Rusch D."/>
            <person name="Podicherti R."/>
            <person name="Tsui H.-C.T."/>
            <person name="Winkler M.E."/>
        </authorList>
    </citation>
    <scope>NUCLEOTIDE SEQUENCE</scope>
</reference>
<keyword evidence="1" id="KW-1133">Transmembrane helix</keyword>
<organism evidence="2">
    <name type="scientific">marine metagenome</name>
    <dbReference type="NCBI Taxonomy" id="408172"/>
    <lineage>
        <taxon>unclassified sequences</taxon>
        <taxon>metagenomes</taxon>
        <taxon>ecological metagenomes</taxon>
    </lineage>
</organism>
<dbReference type="EMBL" id="UINC01075978">
    <property type="protein sequence ID" value="SVC14698.1"/>
    <property type="molecule type" value="Genomic_DNA"/>
</dbReference>
<feature type="transmembrane region" description="Helical" evidence="1">
    <location>
        <begin position="73"/>
        <end position="95"/>
    </location>
</feature>
<gene>
    <name evidence="2" type="ORF">METZ01_LOCUS267552</name>
</gene>
<proteinExistence type="predicted"/>
<name>A0A382JS69_9ZZZZ</name>
<evidence type="ECO:0000256" key="1">
    <source>
        <dbReference type="SAM" id="Phobius"/>
    </source>
</evidence>